<evidence type="ECO:0000313" key="2">
    <source>
        <dbReference type="EMBL" id="KAG1893559.1"/>
    </source>
</evidence>
<evidence type="ECO:0000256" key="1">
    <source>
        <dbReference type="SAM" id="MobiDB-lite"/>
    </source>
</evidence>
<feature type="compositionally biased region" description="Polar residues" evidence="1">
    <location>
        <begin position="49"/>
        <end position="62"/>
    </location>
</feature>
<comment type="caution">
    <text evidence="2">The sequence shown here is derived from an EMBL/GenBank/DDBJ whole genome shotgun (WGS) entry which is preliminary data.</text>
</comment>
<dbReference type="EMBL" id="JABBWK010000095">
    <property type="protein sequence ID" value="KAG1893559.1"/>
    <property type="molecule type" value="Genomic_DNA"/>
</dbReference>
<dbReference type="Proteomes" id="UP001195769">
    <property type="component" value="Unassembled WGS sequence"/>
</dbReference>
<dbReference type="SUPFAM" id="SSF82199">
    <property type="entry name" value="SET domain"/>
    <property type="match status" value="1"/>
</dbReference>
<dbReference type="GeneID" id="64664386"/>
<dbReference type="Gene3D" id="3.90.1410.10">
    <property type="entry name" value="set domain protein methyltransferase, domain 1"/>
    <property type="match status" value="1"/>
</dbReference>
<feature type="compositionally biased region" description="Basic and acidic residues" evidence="1">
    <location>
        <begin position="67"/>
        <end position="76"/>
    </location>
</feature>
<accession>A0AAD4DTL8</accession>
<proteinExistence type="predicted"/>
<evidence type="ECO:0000313" key="3">
    <source>
        <dbReference type="Proteomes" id="UP001195769"/>
    </source>
</evidence>
<name>A0AAD4DTL8_9AGAM</name>
<dbReference type="InterPro" id="IPR046341">
    <property type="entry name" value="SET_dom_sf"/>
</dbReference>
<feature type="region of interest" description="Disordered" evidence="1">
    <location>
        <begin position="49"/>
        <end position="76"/>
    </location>
</feature>
<organism evidence="2 3">
    <name type="scientific">Suillus fuscotomentosus</name>
    <dbReference type="NCBI Taxonomy" id="1912939"/>
    <lineage>
        <taxon>Eukaryota</taxon>
        <taxon>Fungi</taxon>
        <taxon>Dikarya</taxon>
        <taxon>Basidiomycota</taxon>
        <taxon>Agaricomycotina</taxon>
        <taxon>Agaricomycetes</taxon>
        <taxon>Agaricomycetidae</taxon>
        <taxon>Boletales</taxon>
        <taxon>Suillineae</taxon>
        <taxon>Suillaceae</taxon>
        <taxon>Suillus</taxon>
    </lineage>
</organism>
<gene>
    <name evidence="2" type="ORF">F5891DRAFT_1258595</name>
</gene>
<dbReference type="RefSeq" id="XP_041219135.1">
    <property type="nucleotide sequence ID" value="XM_041370088.1"/>
</dbReference>
<reference evidence="2" key="1">
    <citation type="journal article" date="2020" name="New Phytol.">
        <title>Comparative genomics reveals dynamic genome evolution in host specialist ectomycorrhizal fungi.</title>
        <authorList>
            <person name="Lofgren L.A."/>
            <person name="Nguyen N.H."/>
            <person name="Vilgalys R."/>
            <person name="Ruytinx J."/>
            <person name="Liao H.L."/>
            <person name="Branco S."/>
            <person name="Kuo A."/>
            <person name="LaButti K."/>
            <person name="Lipzen A."/>
            <person name="Andreopoulos W."/>
            <person name="Pangilinan J."/>
            <person name="Riley R."/>
            <person name="Hundley H."/>
            <person name="Na H."/>
            <person name="Barry K."/>
            <person name="Grigoriev I.V."/>
            <person name="Stajich J.E."/>
            <person name="Kennedy P.G."/>
        </authorList>
    </citation>
    <scope>NUCLEOTIDE SEQUENCE</scope>
    <source>
        <strain evidence="2">FC203</strain>
    </source>
</reference>
<protein>
    <submittedName>
        <fullName evidence="2">Uncharacterized protein</fullName>
    </submittedName>
</protein>
<sequence length="711" mass="78218">MMRKEGSGGWQAVQPTLMLEVAQTLQSGEQQLFSCVGVKLLEGNKSRNTLSSVQRPKFNPSSCDVPPLRDSDSKESNPLHFKFKSLVTCPVDVPLELPIYGSSMPLPVTTARPLSVPSSAYLYQPETLGNEFPVLTHSGDLLETLAKGLSSLDATSSAFSAELNPESMPLPPSSTSTLTHPATTQSILDPRHFASSHYHVPSLRKPMYQTRSDCRKHQIFSKLERFNTELRTFAFRFAPSAHAFSWICTPRSQKEGRFALKDVSVPAVDGYAWTGRTALLARATVPGARSCLSNASSIHTSLGRAPRFTQALFGESTLVDLQSWLERQLICTYICLYWMFPDSSPVPVVLRHLPYLKSLPPPDALLTPLQFMPSQLQAFRRTNIYGATRDRQECWITEWNTCRTFIHAVNPDCAERYTWYASPVFAFPTYPFLLPGMDILNHFCGQPVSWCTSYSEGSTEARDDSATISIISHTTTPTNPESLGATWKGTSATGGNTKNFIGGAFLLGQLFTSCHVLFWIPTRLQRGMEASDNVLLDKCFASAKLIIGQMIEVPTPSGLVRAAPDGHFVFASFASAFMLKPIGAISTSFTTPPAITTPKTTAPCQDLVHLLIPYPKTNTLGLATSTMLRLPLDIAGLRRSLHVAQPQLARYTTSIPDGAFVILVFGREPRHNCSLHRLSNSGTLSSSADWAADEEFLLIEGISQEGLGNWR</sequence>
<feature type="region of interest" description="Disordered" evidence="1">
    <location>
        <begin position="162"/>
        <end position="181"/>
    </location>
</feature>
<keyword evidence="3" id="KW-1185">Reference proteome</keyword>
<dbReference type="AlphaFoldDB" id="A0AAD4DTL8"/>